<keyword evidence="5" id="KW-1185">Reference proteome</keyword>
<evidence type="ECO:0000313" key="4">
    <source>
        <dbReference type="EMBL" id="CAL4784742.1"/>
    </source>
</evidence>
<feature type="non-terminal residue" evidence="3">
    <location>
        <position position="990"/>
    </location>
</feature>
<evidence type="ECO:0000313" key="3">
    <source>
        <dbReference type="EMBL" id="CAI3997430.1"/>
    </source>
</evidence>
<dbReference type="InterPro" id="IPR007314">
    <property type="entry name" value="Cofac_haem-bd_dom"/>
</dbReference>
<dbReference type="EMBL" id="CAMXCT010002335">
    <property type="protein sequence ID" value="CAI3997430.1"/>
    <property type="molecule type" value="Genomic_DNA"/>
</dbReference>
<reference evidence="4 5" key="2">
    <citation type="submission" date="2024-05" db="EMBL/GenBank/DDBJ databases">
        <authorList>
            <person name="Chen Y."/>
            <person name="Shah S."/>
            <person name="Dougan E. K."/>
            <person name="Thang M."/>
            <person name="Chan C."/>
        </authorList>
    </citation>
    <scope>NUCLEOTIDE SEQUENCE [LARGE SCALE GENOMIC DNA]</scope>
</reference>
<dbReference type="SUPFAM" id="SSF51294">
    <property type="entry name" value="Hedgehog/intein (Hint) domain"/>
    <property type="match status" value="1"/>
</dbReference>
<gene>
    <name evidence="3" type="ORF">C1SCF055_LOCUS23814</name>
</gene>
<feature type="region of interest" description="Disordered" evidence="1">
    <location>
        <begin position="724"/>
        <end position="752"/>
    </location>
</feature>
<evidence type="ECO:0000256" key="1">
    <source>
        <dbReference type="SAM" id="MobiDB-lite"/>
    </source>
</evidence>
<organism evidence="3">
    <name type="scientific">Cladocopium goreaui</name>
    <dbReference type="NCBI Taxonomy" id="2562237"/>
    <lineage>
        <taxon>Eukaryota</taxon>
        <taxon>Sar</taxon>
        <taxon>Alveolata</taxon>
        <taxon>Dinophyceae</taxon>
        <taxon>Suessiales</taxon>
        <taxon>Symbiodiniaceae</taxon>
        <taxon>Cladocopium</taxon>
    </lineage>
</organism>
<dbReference type="CDD" id="cd14727">
    <property type="entry name" value="ChanN-like"/>
    <property type="match status" value="1"/>
</dbReference>
<protein>
    <submittedName>
        <fullName evidence="4">Protein RETICULATA-RELATED 5, chloroplastic</fullName>
    </submittedName>
</protein>
<proteinExistence type="predicted"/>
<reference evidence="3" key="1">
    <citation type="submission" date="2022-10" db="EMBL/GenBank/DDBJ databases">
        <authorList>
            <person name="Chen Y."/>
            <person name="Dougan E. K."/>
            <person name="Chan C."/>
            <person name="Rhodes N."/>
            <person name="Thang M."/>
        </authorList>
    </citation>
    <scope>NUCLEOTIDE SEQUENCE</scope>
</reference>
<dbReference type="EMBL" id="CAMXCT020002335">
    <property type="protein sequence ID" value="CAL1150805.1"/>
    <property type="molecule type" value="Genomic_DNA"/>
</dbReference>
<dbReference type="Proteomes" id="UP001152797">
    <property type="component" value="Unassembled WGS sequence"/>
</dbReference>
<evidence type="ECO:0000259" key="2">
    <source>
        <dbReference type="Pfam" id="PF04187"/>
    </source>
</evidence>
<sequence>CSSHADSPTSALTPILAPTKCNVMFAMPRLRFAAGAALSALCATEVTRRKRANEVGFPQRGSFNAARCEGCPFGGAQAPPTRHAAHAAHAAHASPVEGRDFAVFRRQGTTAKEASTAKKFQLEAVEKARSLVKQVKFQELLDELFQSSRGAPHAVLLGEVHDDPVTHLLQLAVLKHLGRCSREDDRRLVLSMKMFEMDVQNVLDEYVLHQAIREEDMLLDTRPWGNYLTDYRPLVQFCRDEGIRVIAVAWCRFGRDGGGANAPRRYVSLVSRNGTEGLADLQAMWKLPLPSFPLPPPSPAYRRKFEETMSMPALQTKTGDDLRSVRPETMQAQLLWDHAMAKSVANALQDPQVPLVLHVCGAFHCAHGLGIPVLVNVHVDASALTLEELSGPRRKPGNVADSGDSGREVVGPKACPEGVPGQVICEGFPPPPTALGSPARERALEQLADFAKRFQEVIEMRWRDDDIATIEDLAGACAKEMLWDCPAFGILGGDLYLPQVCDHLLCLLKPVSADGLLPTQPGTCRIWEPFVAADTTQVCIMVAYIQCLGLSDKQLLVVTLHSLFQELYESLRQASAHMSIQALPTPELHTMVTEFLTQLSSLCQDNVRRITQRRPRPCKWFEAHSEYHELRDCWSRISAQASEIASEVAKLPPIADAPDVPETQDSWSLVSASCRDVEIASLASHQSNHSQTSCLSAYGGPHCFLSAYLFKHFQPAESSSVVLVSAKEQEKKEEEKKKKEDEEEEKDLQKGSKLLAADGTPIEVLKVEVQKTKKLLDLEITDALPFTTTLNHRIMVPSDDDDDTTVKAIDLKVGSWVMCSDHMAKKVIGKREYLVEEQDVLAITFLPDKAVACFLPPEQPVLLTKGLTPKPIRRGGMTGRAANQEVTSVVCWPASVSATLAEVRSGRVPRPLGAMGDWVIITEETFAEQERPDRRTARLRRQGNVGRESGILIWTFGGAGGVSETIPAVHDEQSRVFKDIKSGLSQHLDP</sequence>
<name>A0A9P1G4E2_9DINO</name>
<dbReference type="EMBL" id="CAMXCT030002335">
    <property type="protein sequence ID" value="CAL4784742.1"/>
    <property type="molecule type" value="Genomic_DNA"/>
</dbReference>
<feature type="region of interest" description="Disordered" evidence="1">
    <location>
        <begin position="390"/>
        <end position="409"/>
    </location>
</feature>
<comment type="caution">
    <text evidence="3">The sequence shown here is derived from an EMBL/GenBank/DDBJ whole genome shotgun (WGS) entry which is preliminary data.</text>
</comment>
<feature type="compositionally biased region" description="Basic and acidic residues" evidence="1">
    <location>
        <begin position="727"/>
        <end position="740"/>
    </location>
</feature>
<accession>A0A9P1G4E2</accession>
<dbReference type="Gene3D" id="2.170.16.10">
    <property type="entry name" value="Hedgehog/Intein (Hint) domain"/>
    <property type="match status" value="1"/>
</dbReference>
<feature type="domain" description="Haem-binding uptake Tiki superfamily ChaN" evidence="2">
    <location>
        <begin position="154"/>
        <end position="373"/>
    </location>
</feature>
<dbReference type="OrthoDB" id="205639at2759"/>
<dbReference type="AlphaFoldDB" id="A0A9P1G4E2"/>
<dbReference type="Pfam" id="PF04187">
    <property type="entry name" value="Cofac_haem_bdg"/>
    <property type="match status" value="1"/>
</dbReference>
<dbReference type="Gene3D" id="3.40.50.11550">
    <property type="match status" value="1"/>
</dbReference>
<dbReference type="SUPFAM" id="SSF159501">
    <property type="entry name" value="EreA/ChaN-like"/>
    <property type="match status" value="1"/>
</dbReference>
<evidence type="ECO:0000313" key="5">
    <source>
        <dbReference type="Proteomes" id="UP001152797"/>
    </source>
</evidence>
<feature type="non-terminal residue" evidence="3">
    <location>
        <position position="1"/>
    </location>
</feature>
<dbReference type="InterPro" id="IPR036844">
    <property type="entry name" value="Hint_dom_sf"/>
</dbReference>